<dbReference type="AlphaFoldDB" id="A0A9P5NDI0"/>
<evidence type="ECO:0000313" key="2">
    <source>
        <dbReference type="Proteomes" id="UP000724874"/>
    </source>
</evidence>
<sequence>MKATSRMRVGKVKVCFPSLRALLVQARNGLCSGGCIGCIAVRQNISWMIQLSGLRPPLAFLTVMGIWATGNLVHWMSTFHLPLERPSEASERALSRLRVTSAYPAPLSDSHPLPVCTGQWLSSDAIRENAEITRMLHIFSGVSLSSSLIRREKNMDTPMHGIN</sequence>
<evidence type="ECO:0000313" key="1">
    <source>
        <dbReference type="EMBL" id="KAF8877074.1"/>
    </source>
</evidence>
<dbReference type="Proteomes" id="UP000724874">
    <property type="component" value="Unassembled WGS sequence"/>
</dbReference>
<name>A0A9P5NDI0_GYMJU</name>
<proteinExistence type="predicted"/>
<keyword evidence="2" id="KW-1185">Reference proteome</keyword>
<protein>
    <submittedName>
        <fullName evidence="1">Uncharacterized protein</fullName>
    </submittedName>
</protein>
<gene>
    <name evidence="1" type="ORF">CPB84DRAFT_378456</name>
</gene>
<reference evidence="1" key="1">
    <citation type="submission" date="2020-11" db="EMBL/GenBank/DDBJ databases">
        <authorList>
            <consortium name="DOE Joint Genome Institute"/>
            <person name="Ahrendt S."/>
            <person name="Riley R."/>
            <person name="Andreopoulos W."/>
            <person name="LaButti K."/>
            <person name="Pangilinan J."/>
            <person name="Ruiz-duenas F.J."/>
            <person name="Barrasa J.M."/>
            <person name="Sanchez-Garcia M."/>
            <person name="Camarero S."/>
            <person name="Miyauchi S."/>
            <person name="Serrano A."/>
            <person name="Linde D."/>
            <person name="Babiker R."/>
            <person name="Drula E."/>
            <person name="Ayuso-Fernandez I."/>
            <person name="Pacheco R."/>
            <person name="Padilla G."/>
            <person name="Ferreira P."/>
            <person name="Barriuso J."/>
            <person name="Kellner H."/>
            <person name="Castanera R."/>
            <person name="Alfaro M."/>
            <person name="Ramirez L."/>
            <person name="Pisabarro A.G."/>
            <person name="Kuo A."/>
            <person name="Tritt A."/>
            <person name="Lipzen A."/>
            <person name="He G."/>
            <person name="Yan M."/>
            <person name="Ng V."/>
            <person name="Cullen D."/>
            <person name="Martin F."/>
            <person name="Rosso M.-N."/>
            <person name="Henrissat B."/>
            <person name="Hibbett D."/>
            <person name="Martinez A.T."/>
            <person name="Grigoriev I.V."/>
        </authorList>
    </citation>
    <scope>NUCLEOTIDE SEQUENCE</scope>
    <source>
        <strain evidence="1">AH 44721</strain>
    </source>
</reference>
<dbReference type="EMBL" id="JADNYJ010000175">
    <property type="protein sequence ID" value="KAF8877074.1"/>
    <property type="molecule type" value="Genomic_DNA"/>
</dbReference>
<organism evidence="1 2">
    <name type="scientific">Gymnopilus junonius</name>
    <name type="common">Spectacular rustgill mushroom</name>
    <name type="synonym">Gymnopilus spectabilis subsp. junonius</name>
    <dbReference type="NCBI Taxonomy" id="109634"/>
    <lineage>
        <taxon>Eukaryota</taxon>
        <taxon>Fungi</taxon>
        <taxon>Dikarya</taxon>
        <taxon>Basidiomycota</taxon>
        <taxon>Agaricomycotina</taxon>
        <taxon>Agaricomycetes</taxon>
        <taxon>Agaricomycetidae</taxon>
        <taxon>Agaricales</taxon>
        <taxon>Agaricineae</taxon>
        <taxon>Hymenogastraceae</taxon>
        <taxon>Gymnopilus</taxon>
    </lineage>
</organism>
<accession>A0A9P5NDI0</accession>
<comment type="caution">
    <text evidence="1">The sequence shown here is derived from an EMBL/GenBank/DDBJ whole genome shotgun (WGS) entry which is preliminary data.</text>
</comment>